<dbReference type="Pfam" id="PF08240">
    <property type="entry name" value="ADH_N"/>
    <property type="match status" value="1"/>
</dbReference>
<evidence type="ECO:0000256" key="6">
    <source>
        <dbReference type="ARBA" id="ARBA00026132"/>
    </source>
</evidence>
<feature type="non-terminal residue" evidence="11">
    <location>
        <position position="344"/>
    </location>
</feature>
<name>A0ABQ9EFG0_TEGGR</name>
<keyword evidence="5" id="KW-0560">Oxidoreductase</keyword>
<comment type="similarity">
    <text evidence="2 8">Belongs to the zinc-containing alcohol dehydrogenase family.</text>
</comment>
<evidence type="ECO:0000256" key="7">
    <source>
        <dbReference type="ARBA" id="ARBA00032485"/>
    </source>
</evidence>
<proteinExistence type="inferred from homology"/>
<dbReference type="InterPro" id="IPR036291">
    <property type="entry name" value="NAD(P)-bd_dom_sf"/>
</dbReference>
<sequence>MVYRSIQFFKDLKRFDLQEENRERPEPGKKEKQRTIIEGYIIWYEKGLSILFVINSGTLRLRWNSNTEKTLKFGSIVNSCFKKGKKQAYIVQISVQSCGVCATDVKIYRYAKVPGPEIEMPFILGHEASGSVSKLGKEVTSLKLGDRVATEPWRICRYCDLCKSGNYNLCNVKNSGKCFARYVVLPEDFCHNTYLHKIHCTIDLLSEKLEHAKRLGADNTFLVKDQSIPELVDELVKLIGKKPDVVIECAGAKNTVELGMKITKPTGCLLVAGLGPSRIQVPLFETLLNEIDVRGSFAYTNNYPQALNLLSTGKVNMKRMITHRFPLEKVEDAMKLFEENPKDL</sequence>
<comment type="caution">
    <text evidence="11">The sequence shown here is derived from an EMBL/GenBank/DDBJ whole genome shotgun (WGS) entry which is preliminary data.</text>
</comment>
<dbReference type="InterPro" id="IPR013154">
    <property type="entry name" value="ADH-like_N"/>
</dbReference>
<evidence type="ECO:0000256" key="3">
    <source>
        <dbReference type="ARBA" id="ARBA00022723"/>
    </source>
</evidence>
<feature type="domain" description="Alcohol dehydrogenase-like C-terminal" evidence="9">
    <location>
        <begin position="201"/>
        <end position="311"/>
    </location>
</feature>
<evidence type="ECO:0000256" key="1">
    <source>
        <dbReference type="ARBA" id="ARBA00001947"/>
    </source>
</evidence>
<comment type="cofactor">
    <cofactor evidence="1 8">
        <name>Zn(2+)</name>
        <dbReference type="ChEBI" id="CHEBI:29105"/>
    </cofactor>
</comment>
<dbReference type="InterPro" id="IPR013149">
    <property type="entry name" value="ADH-like_C"/>
</dbReference>
<dbReference type="Gene3D" id="3.40.50.720">
    <property type="entry name" value="NAD(P)-binding Rossmann-like Domain"/>
    <property type="match status" value="1"/>
</dbReference>
<keyword evidence="4 8" id="KW-0862">Zinc</keyword>
<dbReference type="Pfam" id="PF00107">
    <property type="entry name" value="ADH_zinc_N"/>
    <property type="match status" value="1"/>
</dbReference>
<dbReference type="EMBL" id="JARBDR010000903">
    <property type="protein sequence ID" value="KAJ8304041.1"/>
    <property type="molecule type" value="Genomic_DNA"/>
</dbReference>
<organism evidence="11 12">
    <name type="scientific">Tegillarca granosa</name>
    <name type="common">Malaysian cockle</name>
    <name type="synonym">Anadara granosa</name>
    <dbReference type="NCBI Taxonomy" id="220873"/>
    <lineage>
        <taxon>Eukaryota</taxon>
        <taxon>Metazoa</taxon>
        <taxon>Spiralia</taxon>
        <taxon>Lophotrochozoa</taxon>
        <taxon>Mollusca</taxon>
        <taxon>Bivalvia</taxon>
        <taxon>Autobranchia</taxon>
        <taxon>Pteriomorphia</taxon>
        <taxon>Arcoida</taxon>
        <taxon>Arcoidea</taxon>
        <taxon>Arcidae</taxon>
        <taxon>Tegillarca</taxon>
    </lineage>
</organism>
<accession>A0ABQ9EFG0</accession>
<dbReference type="SUPFAM" id="SSF50129">
    <property type="entry name" value="GroES-like"/>
    <property type="match status" value="1"/>
</dbReference>
<dbReference type="SUPFAM" id="SSF51735">
    <property type="entry name" value="NAD(P)-binding Rossmann-fold domains"/>
    <property type="match status" value="1"/>
</dbReference>
<dbReference type="PANTHER" id="PTHR43161:SF9">
    <property type="entry name" value="SORBITOL DEHYDROGENASE"/>
    <property type="match status" value="1"/>
</dbReference>
<evidence type="ECO:0000256" key="4">
    <source>
        <dbReference type="ARBA" id="ARBA00022833"/>
    </source>
</evidence>
<keyword evidence="3 8" id="KW-0479">Metal-binding</keyword>
<dbReference type="Gene3D" id="3.90.180.10">
    <property type="entry name" value="Medium-chain alcohol dehydrogenases, catalytic domain"/>
    <property type="match status" value="2"/>
</dbReference>
<dbReference type="InterPro" id="IPR002328">
    <property type="entry name" value="ADH_Zn_CS"/>
</dbReference>
<evidence type="ECO:0000259" key="9">
    <source>
        <dbReference type="Pfam" id="PF00107"/>
    </source>
</evidence>
<reference evidence="11 12" key="1">
    <citation type="submission" date="2022-12" db="EMBL/GenBank/DDBJ databases">
        <title>Chromosome-level genome of Tegillarca granosa.</title>
        <authorList>
            <person name="Kim J."/>
        </authorList>
    </citation>
    <scope>NUCLEOTIDE SEQUENCE [LARGE SCALE GENOMIC DNA]</scope>
    <source>
        <strain evidence="11">Teg-2019</strain>
        <tissue evidence="11">Adductor muscle</tissue>
    </source>
</reference>
<dbReference type="PROSITE" id="PS00059">
    <property type="entry name" value="ADH_ZINC"/>
    <property type="match status" value="1"/>
</dbReference>
<keyword evidence="12" id="KW-1185">Reference proteome</keyword>
<evidence type="ECO:0000313" key="11">
    <source>
        <dbReference type="EMBL" id="KAJ8304041.1"/>
    </source>
</evidence>
<evidence type="ECO:0000259" key="10">
    <source>
        <dbReference type="Pfam" id="PF08240"/>
    </source>
</evidence>
<evidence type="ECO:0000256" key="5">
    <source>
        <dbReference type="ARBA" id="ARBA00023002"/>
    </source>
</evidence>
<dbReference type="InterPro" id="IPR011032">
    <property type="entry name" value="GroES-like_sf"/>
</dbReference>
<dbReference type="Proteomes" id="UP001217089">
    <property type="component" value="Unassembled WGS sequence"/>
</dbReference>
<protein>
    <recommendedName>
        <fullName evidence="6">Sorbitol dehydrogenase</fullName>
    </recommendedName>
    <alternativeName>
        <fullName evidence="7">Polyol dehydrogenase</fullName>
    </alternativeName>
</protein>
<evidence type="ECO:0000313" key="12">
    <source>
        <dbReference type="Proteomes" id="UP001217089"/>
    </source>
</evidence>
<feature type="domain" description="Alcohol dehydrogenase-like N-terminal" evidence="10">
    <location>
        <begin position="91"/>
        <end position="192"/>
    </location>
</feature>
<gene>
    <name evidence="11" type="ORF">KUTeg_017624</name>
</gene>
<evidence type="ECO:0000256" key="8">
    <source>
        <dbReference type="RuleBase" id="RU361277"/>
    </source>
</evidence>
<evidence type="ECO:0000256" key="2">
    <source>
        <dbReference type="ARBA" id="ARBA00008072"/>
    </source>
</evidence>
<dbReference type="PANTHER" id="PTHR43161">
    <property type="entry name" value="SORBITOL DEHYDROGENASE"/>
    <property type="match status" value="1"/>
</dbReference>